<proteinExistence type="evidence at transcript level"/>
<name>C0P7N7_MAIZE</name>
<feature type="compositionally biased region" description="Polar residues" evidence="1">
    <location>
        <begin position="7"/>
        <end position="24"/>
    </location>
</feature>
<protein>
    <submittedName>
        <fullName evidence="2">Uncharacterized protein</fullName>
    </submittedName>
</protein>
<feature type="region of interest" description="Disordered" evidence="1">
    <location>
        <begin position="1"/>
        <end position="68"/>
    </location>
</feature>
<evidence type="ECO:0000256" key="1">
    <source>
        <dbReference type="SAM" id="MobiDB-lite"/>
    </source>
</evidence>
<dbReference type="AlphaFoldDB" id="C0P7N7"/>
<accession>C0P7N7</accession>
<feature type="compositionally biased region" description="Low complexity" evidence="1">
    <location>
        <begin position="52"/>
        <end position="68"/>
    </location>
</feature>
<dbReference type="EMBL" id="BT064306">
    <property type="protein sequence ID" value="ACN29003.1"/>
    <property type="molecule type" value="mRNA"/>
</dbReference>
<sequence>MHRDSTTGKITKRSSLGQSATTRSLRAATVVAAALQRTGPMSEPSKRRNFTSTSSASPSCSRSSISSAPTFAPSFSAISWSLANNWDVSWTQPEPCGSLPLRVRAPKAGASRREEGLGARVRVWWGDARRGREAEGCAPEA</sequence>
<reference evidence="2" key="1">
    <citation type="journal article" date="2009" name="PLoS Genet.">
        <title>Sequencing, mapping, and analysis of 27,455 maize full-length cDNAs.</title>
        <authorList>
            <person name="Soderlund C."/>
            <person name="Descour A."/>
            <person name="Kudrna D."/>
            <person name="Bomhoff M."/>
            <person name="Boyd L."/>
            <person name="Currie J."/>
            <person name="Angelova A."/>
            <person name="Collura K."/>
            <person name="Wissotski M."/>
            <person name="Ashley E."/>
            <person name="Morrow D."/>
            <person name="Fernandes J."/>
            <person name="Walbot V."/>
            <person name="Yu Y."/>
        </authorList>
    </citation>
    <scope>NUCLEOTIDE SEQUENCE</scope>
    <source>
        <strain evidence="2">B73</strain>
    </source>
</reference>
<organism evidence="2">
    <name type="scientific">Zea mays</name>
    <name type="common">Maize</name>
    <dbReference type="NCBI Taxonomy" id="4577"/>
    <lineage>
        <taxon>Eukaryota</taxon>
        <taxon>Viridiplantae</taxon>
        <taxon>Streptophyta</taxon>
        <taxon>Embryophyta</taxon>
        <taxon>Tracheophyta</taxon>
        <taxon>Spermatophyta</taxon>
        <taxon>Magnoliopsida</taxon>
        <taxon>Liliopsida</taxon>
        <taxon>Poales</taxon>
        <taxon>Poaceae</taxon>
        <taxon>PACMAD clade</taxon>
        <taxon>Panicoideae</taxon>
        <taxon>Andropogonodae</taxon>
        <taxon>Andropogoneae</taxon>
        <taxon>Tripsacinae</taxon>
        <taxon>Zea</taxon>
    </lineage>
</organism>
<reference evidence="2" key="2">
    <citation type="submission" date="2012-06" db="EMBL/GenBank/DDBJ databases">
        <authorList>
            <person name="Yu Y."/>
            <person name="Currie J."/>
            <person name="Lomeli R."/>
            <person name="Angelova A."/>
            <person name="Collura K."/>
            <person name="Wissotski M."/>
            <person name="Campos D."/>
            <person name="Kudrna D."/>
            <person name="Golser W."/>
            <person name="Ashely E."/>
            <person name="Descour A."/>
            <person name="Fernandes J."/>
            <person name="Soderlund C."/>
            <person name="Walbot V."/>
        </authorList>
    </citation>
    <scope>NUCLEOTIDE SEQUENCE</scope>
    <source>
        <strain evidence="2">B73</strain>
    </source>
</reference>
<evidence type="ECO:0000313" key="2">
    <source>
        <dbReference type="EMBL" id="ACN29003.1"/>
    </source>
</evidence>